<proteinExistence type="predicted"/>
<evidence type="ECO:0000313" key="2">
    <source>
        <dbReference type="EMBL" id="GEZ39110.1"/>
    </source>
</evidence>
<dbReference type="AlphaFoldDB" id="A0A699IAD6"/>
<organism evidence="2">
    <name type="scientific">Tanacetum cinerariifolium</name>
    <name type="common">Dalmatian daisy</name>
    <name type="synonym">Chrysanthemum cinerariifolium</name>
    <dbReference type="NCBI Taxonomy" id="118510"/>
    <lineage>
        <taxon>Eukaryota</taxon>
        <taxon>Viridiplantae</taxon>
        <taxon>Streptophyta</taxon>
        <taxon>Embryophyta</taxon>
        <taxon>Tracheophyta</taxon>
        <taxon>Spermatophyta</taxon>
        <taxon>Magnoliopsida</taxon>
        <taxon>eudicotyledons</taxon>
        <taxon>Gunneridae</taxon>
        <taxon>Pentapetalae</taxon>
        <taxon>asterids</taxon>
        <taxon>campanulids</taxon>
        <taxon>Asterales</taxon>
        <taxon>Asteraceae</taxon>
        <taxon>Asteroideae</taxon>
        <taxon>Anthemideae</taxon>
        <taxon>Anthemidinae</taxon>
        <taxon>Tanacetum</taxon>
    </lineage>
</organism>
<feature type="transmembrane region" description="Helical" evidence="1">
    <location>
        <begin position="20"/>
        <end position="42"/>
    </location>
</feature>
<sequence length="73" mass="8117">MAAPVISISSDSSDESVGSFILRVILFGFIPAEIPVVLEIPIEVPVARKVGRLMSLHLPRYMSWKKTEAYTKK</sequence>
<keyword evidence="1" id="KW-1133">Transmembrane helix</keyword>
<name>A0A699IAD6_TANCI</name>
<comment type="caution">
    <text evidence="2">The sequence shown here is derived from an EMBL/GenBank/DDBJ whole genome shotgun (WGS) entry which is preliminary data.</text>
</comment>
<reference evidence="2" key="1">
    <citation type="journal article" date="2019" name="Sci. Rep.">
        <title>Draft genome of Tanacetum cinerariifolium, the natural source of mosquito coil.</title>
        <authorList>
            <person name="Yamashiro T."/>
            <person name="Shiraishi A."/>
            <person name="Satake H."/>
            <person name="Nakayama K."/>
        </authorList>
    </citation>
    <scope>NUCLEOTIDE SEQUENCE</scope>
</reference>
<gene>
    <name evidence="2" type="ORF">Tci_511083</name>
</gene>
<protein>
    <submittedName>
        <fullName evidence="2">Uncharacterized protein</fullName>
    </submittedName>
</protein>
<accession>A0A699IAD6</accession>
<evidence type="ECO:0000256" key="1">
    <source>
        <dbReference type="SAM" id="Phobius"/>
    </source>
</evidence>
<dbReference type="EMBL" id="BKCJ010273255">
    <property type="protein sequence ID" value="GEZ39110.1"/>
    <property type="molecule type" value="Genomic_DNA"/>
</dbReference>
<keyword evidence="1" id="KW-0472">Membrane</keyword>
<keyword evidence="1" id="KW-0812">Transmembrane</keyword>